<dbReference type="Proteomes" id="UP000693706">
    <property type="component" value="Segment"/>
</dbReference>
<organism evidence="1 2">
    <name type="scientific">Olleya phage Harreka_1</name>
    <dbReference type="NCBI Taxonomy" id="2745673"/>
    <lineage>
        <taxon>Viruses</taxon>
        <taxon>Duplodnaviria</taxon>
        <taxon>Heunggongvirae</taxon>
        <taxon>Uroviricota</taxon>
        <taxon>Caudoviricetes</taxon>
        <taxon>Aggregaviridae</taxon>
        <taxon>Harrekavirus</taxon>
        <taxon>Harrekavirus harreka</taxon>
    </lineage>
</organism>
<keyword evidence="2" id="KW-1185">Reference proteome</keyword>
<gene>
    <name evidence="1" type="ORF">Harreka1_9</name>
</gene>
<accession>A0A8E5EAV1</accession>
<name>A0A8E5EAV1_9CAUD</name>
<evidence type="ECO:0000313" key="2">
    <source>
        <dbReference type="Proteomes" id="UP000693706"/>
    </source>
</evidence>
<protein>
    <submittedName>
        <fullName evidence="1">Uncharacterized protein</fullName>
    </submittedName>
</protein>
<evidence type="ECO:0000313" key="1">
    <source>
        <dbReference type="EMBL" id="QQV90416.1"/>
    </source>
</evidence>
<proteinExistence type="predicted"/>
<sequence length="892" mass="100318">MSNPYNNNLINFLLRFKNPSNFGDVYVSESVKFDGASFIVAQDKDRLGRDVSFMNDSISLFFYKGSYDRATDPQMLPDGTIINNLTQGFEYLIEAYRSKGFEAEVEYIIIKDGLEFVTGVLDFYSCDTDDLTYFSCKVVQDTQRQIINRRDDVVVDVFSDEDLDGEYIDPVETYSVLLKAKPIPQLSSWTSQDYSYNASFFGSQSAAQFPIFRQITSSKINDTLTSFYDVYDNPNGAGDASTFFAEARENLRFINADNDLSNIVVSIKDLTLSCSFSGIVPVTKRLSVIYGSGYNVGEFEFIDLFYSEDDNIFITDQDYEVEIPFLASGGYISVIFSVFDPYTLPTTTPSSSGGVTISNGATMDIELVSTAIDTVTTGVRYIDAIKQTVKSISGLGVVAPKFTLGGKYYDQMLFSGNMIKRRDDVAFSLEFKNLMTSLKEVYAGYQILSDNVYLGQYLDFYPNNEIAFLNSFPDESYTETFNDKFALNTFEFGYKKYEQDDDEENTIDAVHTESQWLLPNKQVENEFKVDLPQIRDPFKIQKTVDEAAQETTSTTSDDEMFLLDVVSLAPNSKGGFTRLLKHNINSDGNLQLLNDNSFNWSILGVDVGGDVTLTNTSNSGTREILEITNNIITLEGGSTDILDGTLTEIEYFYTNVLYVNRTNEGFAEINNLLGDDNFSNLKYTIKENMKNFYNHLSTACKYHSDKTIKNTYFKDNGALETRLDTETELTIQDADIVIADLEEGRLTDRILDLKLVVDYETMLGILTSLNTVNEDGSIGGFIRTLASNGKVVKGYVKEIDYEPASETLTAKLEERNEGNYLNIDSSGGVVTINEVGYDLNTDLEWFEINNGYLKLFDNENQPLINPTYFDKVIVNGVSSNTFQELSEKLINI</sequence>
<dbReference type="EMBL" id="MT732457">
    <property type="protein sequence ID" value="QQV90416.1"/>
    <property type="molecule type" value="Genomic_DNA"/>
</dbReference>
<reference evidence="1" key="1">
    <citation type="submission" date="2020-07" db="EMBL/GenBank/DDBJ databases">
        <title>Highly diverse flavobacterial phages as mortality factor during North Sea spring blooms.</title>
        <authorList>
            <person name="Bartlau N."/>
            <person name="Wichels A."/>
            <person name="Krohne G."/>
            <person name="Adriaenssens E.M."/>
            <person name="Heins A."/>
            <person name="Fuchs B.M."/>
            <person name="Amann R."/>
            <person name="Moraru C."/>
        </authorList>
    </citation>
    <scope>NUCLEOTIDE SEQUENCE</scope>
</reference>